<sequence>MTRKQVFWFWGGMDAIYLARYVITSAMGGRVPYFSDAQSALWLLREHSVVPLYMFGFAMLLQVSVIISCVLFFLKSAAVKWVVYLQTPLRLALVVPSVSLLFLGAKAVPSYNLVLMAALLVLSETAKVWSVWRWSRRNAHAEQPA</sequence>
<feature type="transmembrane region" description="Helical" evidence="1">
    <location>
        <begin position="111"/>
        <end position="132"/>
    </location>
</feature>
<comment type="caution">
    <text evidence="2">The sequence shown here is derived from an EMBL/GenBank/DDBJ whole genome shotgun (WGS) entry which is preliminary data.</text>
</comment>
<dbReference type="Proteomes" id="UP000814207">
    <property type="component" value="Unassembled WGS sequence"/>
</dbReference>
<evidence type="ECO:0000256" key="1">
    <source>
        <dbReference type="SAM" id="Phobius"/>
    </source>
</evidence>
<keyword evidence="1" id="KW-0472">Membrane</keyword>
<feature type="transmembrane region" description="Helical" evidence="1">
    <location>
        <begin position="81"/>
        <end position="105"/>
    </location>
</feature>
<feature type="transmembrane region" description="Helical" evidence="1">
    <location>
        <begin position="7"/>
        <end position="29"/>
    </location>
</feature>
<evidence type="ECO:0000313" key="2">
    <source>
        <dbReference type="EMBL" id="MCF5062431.1"/>
    </source>
</evidence>
<feature type="transmembrane region" description="Helical" evidence="1">
    <location>
        <begin position="49"/>
        <end position="74"/>
    </location>
</feature>
<organism evidence="2 3">
    <name type="scientific">Pseudomonas syringae</name>
    <dbReference type="NCBI Taxonomy" id="317"/>
    <lineage>
        <taxon>Bacteria</taxon>
        <taxon>Pseudomonadati</taxon>
        <taxon>Pseudomonadota</taxon>
        <taxon>Gammaproteobacteria</taxon>
        <taxon>Pseudomonadales</taxon>
        <taxon>Pseudomonadaceae</taxon>
        <taxon>Pseudomonas</taxon>
    </lineage>
</organism>
<reference evidence="2" key="1">
    <citation type="submission" date="2019-11" db="EMBL/GenBank/DDBJ databases">
        <title>Epiphytic Pseudomonas syringae from cherry orchards.</title>
        <authorList>
            <person name="Hulin M.T."/>
        </authorList>
    </citation>
    <scope>NUCLEOTIDE SEQUENCE</scope>
    <source>
        <strain evidence="2">PA-6-9A</strain>
    </source>
</reference>
<gene>
    <name evidence="2" type="ORF">GIW73_05650</name>
</gene>
<dbReference type="AlphaFoldDB" id="A0A9Q3WZP6"/>
<proteinExistence type="predicted"/>
<protein>
    <submittedName>
        <fullName evidence="2">Uncharacterized protein</fullName>
    </submittedName>
</protein>
<dbReference type="EMBL" id="WKEU01000014">
    <property type="protein sequence ID" value="MCF5062431.1"/>
    <property type="molecule type" value="Genomic_DNA"/>
</dbReference>
<name>A0A9Q3WZP6_PSESX</name>
<keyword evidence="1" id="KW-1133">Transmembrane helix</keyword>
<keyword evidence="1" id="KW-0812">Transmembrane</keyword>
<accession>A0A9Q3WZP6</accession>
<evidence type="ECO:0000313" key="3">
    <source>
        <dbReference type="Proteomes" id="UP000814207"/>
    </source>
</evidence>